<dbReference type="Pfam" id="PF01103">
    <property type="entry name" value="Omp85"/>
    <property type="match status" value="1"/>
</dbReference>
<evidence type="ECO:0000256" key="4">
    <source>
        <dbReference type="ARBA" id="ARBA00023136"/>
    </source>
</evidence>
<feature type="non-terminal residue" evidence="7">
    <location>
        <position position="1"/>
    </location>
</feature>
<reference evidence="7" key="1">
    <citation type="journal article" date="2014" name="Front. Microbiol.">
        <title>High frequency of phylogenetically diverse reductive dehalogenase-homologous genes in deep subseafloor sedimentary metagenomes.</title>
        <authorList>
            <person name="Kawai M."/>
            <person name="Futagami T."/>
            <person name="Toyoda A."/>
            <person name="Takaki Y."/>
            <person name="Nishi S."/>
            <person name="Hori S."/>
            <person name="Arai W."/>
            <person name="Tsubouchi T."/>
            <person name="Morono Y."/>
            <person name="Uchiyama I."/>
            <person name="Ito T."/>
            <person name="Fujiyama A."/>
            <person name="Inagaki F."/>
            <person name="Takami H."/>
        </authorList>
    </citation>
    <scope>NUCLEOTIDE SEQUENCE</scope>
    <source>
        <strain evidence="7">Expedition CK06-06</strain>
    </source>
</reference>
<dbReference type="InterPro" id="IPR039910">
    <property type="entry name" value="D15-like"/>
</dbReference>
<evidence type="ECO:0000313" key="7">
    <source>
        <dbReference type="EMBL" id="GAF67728.1"/>
    </source>
</evidence>
<evidence type="ECO:0000256" key="2">
    <source>
        <dbReference type="ARBA" id="ARBA00022692"/>
    </source>
</evidence>
<gene>
    <name evidence="7" type="ORF">S01H1_09793</name>
</gene>
<dbReference type="PANTHER" id="PTHR12815">
    <property type="entry name" value="SORTING AND ASSEMBLY MACHINERY SAMM50 PROTEIN FAMILY MEMBER"/>
    <property type="match status" value="1"/>
</dbReference>
<evidence type="ECO:0000256" key="5">
    <source>
        <dbReference type="ARBA" id="ARBA00023237"/>
    </source>
</evidence>
<evidence type="ECO:0000256" key="1">
    <source>
        <dbReference type="ARBA" id="ARBA00004370"/>
    </source>
</evidence>
<proteinExistence type="predicted"/>
<dbReference type="GO" id="GO:0019867">
    <property type="term" value="C:outer membrane"/>
    <property type="evidence" value="ECO:0007669"/>
    <property type="project" value="InterPro"/>
</dbReference>
<dbReference type="EMBL" id="BARS01005006">
    <property type="protein sequence ID" value="GAF67728.1"/>
    <property type="molecule type" value="Genomic_DNA"/>
</dbReference>
<evidence type="ECO:0000259" key="6">
    <source>
        <dbReference type="Pfam" id="PF01103"/>
    </source>
</evidence>
<keyword evidence="5" id="KW-0998">Cell outer membrane</keyword>
<comment type="subcellular location">
    <subcellularLocation>
        <location evidence="1">Membrane</location>
    </subcellularLocation>
</comment>
<keyword evidence="4" id="KW-0472">Membrane</keyword>
<evidence type="ECO:0000256" key="3">
    <source>
        <dbReference type="ARBA" id="ARBA00022729"/>
    </source>
</evidence>
<keyword evidence="3" id="KW-0732">Signal</keyword>
<feature type="domain" description="Bacterial surface antigen (D15)" evidence="6">
    <location>
        <begin position="26"/>
        <end position="226"/>
    </location>
</feature>
<protein>
    <recommendedName>
        <fullName evidence="6">Bacterial surface antigen (D15) domain-containing protein</fullName>
    </recommendedName>
</protein>
<name>X0RG24_9ZZZZ</name>
<dbReference type="PANTHER" id="PTHR12815:SF47">
    <property type="entry name" value="TRANSLOCATION AND ASSEMBLY MODULE SUBUNIT TAMA"/>
    <property type="match status" value="1"/>
</dbReference>
<comment type="caution">
    <text evidence="7">The sequence shown here is derived from an EMBL/GenBank/DDBJ whole genome shotgun (WGS) entry which is preliminary data.</text>
</comment>
<accession>X0RG24</accession>
<dbReference type="AlphaFoldDB" id="X0RG24"/>
<dbReference type="Gene3D" id="2.40.160.50">
    <property type="entry name" value="membrane protein fhac: a member of the omp85/tpsb transporter family"/>
    <property type="match status" value="1"/>
</dbReference>
<organism evidence="7">
    <name type="scientific">marine sediment metagenome</name>
    <dbReference type="NCBI Taxonomy" id="412755"/>
    <lineage>
        <taxon>unclassified sequences</taxon>
        <taxon>metagenomes</taxon>
        <taxon>ecological metagenomes</taxon>
    </lineage>
</organism>
<dbReference type="InterPro" id="IPR000184">
    <property type="entry name" value="Bac_surfAg_D15"/>
</dbReference>
<keyword evidence="2" id="KW-0812">Transmembrane</keyword>
<sequence>LAYRGYSINISDPYSPTPAALADVVGDSVLHGFEFQLAHDTRDNYFLATEGHLIKASVEQVVGTYEYPRFNLDMRKYFHFRERADQSGRHVVSLNFRLGISGDDTPIYDNYYAGGFSTIRGFYYRGASPRAPGGVIVGGRFQMLASAEYLFPITADDMLRGVIFCDSGTVEPSIDDWTDNYRVAPGFGLRIMVPAMGPAPIALDFAFPVSTNPGDREQIFSFFVGFQR</sequence>